<dbReference type="FunFam" id="3.90.230.10:FF:000002">
    <property type="entry name" value="Xaa-Pro aminopeptidase 3"/>
    <property type="match status" value="1"/>
</dbReference>
<dbReference type="InterPro" id="IPR007865">
    <property type="entry name" value="Aminopep_P_N"/>
</dbReference>
<dbReference type="SUPFAM" id="SSF53092">
    <property type="entry name" value="Creatinase/prolidase N-terminal domain"/>
    <property type="match status" value="1"/>
</dbReference>
<dbReference type="InterPro" id="IPR000994">
    <property type="entry name" value="Pept_M24"/>
</dbReference>
<dbReference type="GO" id="GO:0006508">
    <property type="term" value="P:proteolysis"/>
    <property type="evidence" value="ECO:0007669"/>
    <property type="project" value="UniProtKB-KW"/>
</dbReference>
<keyword evidence="8" id="KW-0482">Metalloprotease</keyword>
<evidence type="ECO:0000256" key="13">
    <source>
        <dbReference type="RuleBase" id="RU000590"/>
    </source>
</evidence>
<dbReference type="Pfam" id="PF00557">
    <property type="entry name" value="Peptidase_M24"/>
    <property type="match status" value="1"/>
</dbReference>
<dbReference type="GO" id="GO:0070006">
    <property type="term" value="F:metalloaminopeptidase activity"/>
    <property type="evidence" value="ECO:0007669"/>
    <property type="project" value="InterPro"/>
</dbReference>
<evidence type="ECO:0000256" key="6">
    <source>
        <dbReference type="ARBA" id="ARBA00022723"/>
    </source>
</evidence>
<evidence type="ECO:0000313" key="15">
    <source>
        <dbReference type="EMBL" id="SMF96423.1"/>
    </source>
</evidence>
<dbReference type="InterPro" id="IPR001131">
    <property type="entry name" value="Peptidase_M24B_aminopep-P_CS"/>
</dbReference>
<keyword evidence="6 13" id="KW-0479">Metal-binding</keyword>
<protein>
    <recommendedName>
        <fullName evidence="10">Xaa-Pro aminopeptidase</fullName>
        <ecNumber evidence="4">3.4.11.9</ecNumber>
    </recommendedName>
    <alternativeName>
        <fullName evidence="11">Aminopeptidase P II</fullName>
    </alternativeName>
    <alternativeName>
        <fullName evidence="12">X-Pro aminopeptidase</fullName>
    </alternativeName>
</protein>
<dbReference type="GO" id="GO:0030145">
    <property type="term" value="F:manganese ion binding"/>
    <property type="evidence" value="ECO:0007669"/>
    <property type="project" value="InterPro"/>
</dbReference>
<keyword evidence="7" id="KW-0378">Hydrolase</keyword>
<evidence type="ECO:0000256" key="5">
    <source>
        <dbReference type="ARBA" id="ARBA00022670"/>
    </source>
</evidence>
<dbReference type="EC" id="3.4.11.9" evidence="4"/>
<dbReference type="RefSeq" id="WP_085215313.1">
    <property type="nucleotide sequence ID" value="NZ_FXAM01000001.1"/>
</dbReference>
<dbReference type="SMART" id="SM01011">
    <property type="entry name" value="AMP_N"/>
    <property type="match status" value="1"/>
</dbReference>
<keyword evidence="9" id="KW-0464">Manganese</keyword>
<dbReference type="PROSITE" id="PS00491">
    <property type="entry name" value="PROLINE_PEPTIDASE"/>
    <property type="match status" value="1"/>
</dbReference>
<keyword evidence="15" id="KW-0031">Aminopeptidase</keyword>
<dbReference type="Pfam" id="PF05195">
    <property type="entry name" value="AMP_N"/>
    <property type="match status" value="1"/>
</dbReference>
<dbReference type="InterPro" id="IPR029149">
    <property type="entry name" value="Creatin/AminoP/Spt16_N"/>
</dbReference>
<dbReference type="AlphaFoldDB" id="A0A1Y6D6G0"/>
<comment type="similarity">
    <text evidence="3 13">Belongs to the peptidase M24B family.</text>
</comment>
<dbReference type="Proteomes" id="UP000192923">
    <property type="component" value="Unassembled WGS sequence"/>
</dbReference>
<dbReference type="OrthoDB" id="9806388at2"/>
<sequence length="438" mass="48927">MLQPSDFQHRRQQLMKRLKKNSVALIASAPHHHRNRDTEYPFRQHSDFFYLTGFNEPEAVAVFVPGRKQGEFVLFCREFDPEKAIWTGQHAGLEGAREHFGADEAFPIAELATQLPDLFADRDRLYFHIGHEAGFDAQVMAAVNVVRGRARTGVQAPYEFVALEQVLHELRLFKTAAELDLMRKAAAASVKAHRRAMRVARPGRHEYEVEAELLHEFGLQGCRSPAYPCIVAGGKNACVLHYTANDQALRDGDLLLIDAGAEYENYAADITRTFPVNGKFGPSQRLVYELVLQAQAAAIAEVRPGQRWIEPHEAAVKTLVQGLVDLGLLEGKVPKLIKEGTYKKFYMHRTGHWLGMDVHDVGAYKIGGKWRELQPGMVLTVEPGLYIAPDCTEVDPRWRGIGVRIEDDVLVTEDGCEILTAAVPKTVADIEALMAEAA</sequence>
<dbReference type="PANTHER" id="PTHR43226">
    <property type="entry name" value="XAA-PRO AMINOPEPTIDASE 3"/>
    <property type="match status" value="1"/>
</dbReference>
<evidence type="ECO:0000256" key="9">
    <source>
        <dbReference type="ARBA" id="ARBA00023211"/>
    </source>
</evidence>
<evidence type="ECO:0000256" key="3">
    <source>
        <dbReference type="ARBA" id="ARBA00008766"/>
    </source>
</evidence>
<comment type="catalytic activity">
    <reaction evidence="1">
        <text>Release of any N-terminal amino acid, including proline, that is linked to proline, even from a dipeptide or tripeptide.</text>
        <dbReference type="EC" id="3.4.11.9"/>
    </reaction>
</comment>
<evidence type="ECO:0000259" key="14">
    <source>
        <dbReference type="SMART" id="SM01011"/>
    </source>
</evidence>
<evidence type="ECO:0000256" key="8">
    <source>
        <dbReference type="ARBA" id="ARBA00023049"/>
    </source>
</evidence>
<proteinExistence type="inferred from homology"/>
<dbReference type="CDD" id="cd01087">
    <property type="entry name" value="Prolidase"/>
    <property type="match status" value="1"/>
</dbReference>
<evidence type="ECO:0000256" key="4">
    <source>
        <dbReference type="ARBA" id="ARBA00012574"/>
    </source>
</evidence>
<dbReference type="EMBL" id="FXAM01000001">
    <property type="protein sequence ID" value="SMF96423.1"/>
    <property type="molecule type" value="Genomic_DNA"/>
</dbReference>
<keyword evidence="5" id="KW-0645">Protease</keyword>
<dbReference type="GO" id="GO:0005829">
    <property type="term" value="C:cytosol"/>
    <property type="evidence" value="ECO:0007669"/>
    <property type="project" value="TreeGrafter"/>
</dbReference>
<name>A0A1Y6D6G0_9GAMM</name>
<dbReference type="InterPro" id="IPR036005">
    <property type="entry name" value="Creatinase/aminopeptidase-like"/>
</dbReference>
<dbReference type="STRING" id="1760988.SAMN02949497_3820"/>
<keyword evidence="16" id="KW-1185">Reference proteome</keyword>
<evidence type="ECO:0000256" key="12">
    <source>
        <dbReference type="ARBA" id="ARBA00081411"/>
    </source>
</evidence>
<evidence type="ECO:0000256" key="7">
    <source>
        <dbReference type="ARBA" id="ARBA00022801"/>
    </source>
</evidence>
<dbReference type="InterPro" id="IPR052433">
    <property type="entry name" value="X-Pro_dipept-like"/>
</dbReference>
<comment type="cofactor">
    <cofactor evidence="2">
        <name>Mn(2+)</name>
        <dbReference type="ChEBI" id="CHEBI:29035"/>
    </cofactor>
</comment>
<feature type="domain" description="Aminopeptidase P N-terminal" evidence="14">
    <location>
        <begin position="2"/>
        <end position="136"/>
    </location>
</feature>
<evidence type="ECO:0000256" key="11">
    <source>
        <dbReference type="ARBA" id="ARBA00075356"/>
    </source>
</evidence>
<evidence type="ECO:0000256" key="10">
    <source>
        <dbReference type="ARBA" id="ARBA00069363"/>
    </source>
</evidence>
<evidence type="ECO:0000256" key="1">
    <source>
        <dbReference type="ARBA" id="ARBA00001424"/>
    </source>
</evidence>
<dbReference type="PANTHER" id="PTHR43226:SF4">
    <property type="entry name" value="XAA-PRO AMINOPEPTIDASE 3"/>
    <property type="match status" value="1"/>
</dbReference>
<organism evidence="15 16">
    <name type="scientific">Methylomagnum ishizawai</name>
    <dbReference type="NCBI Taxonomy" id="1760988"/>
    <lineage>
        <taxon>Bacteria</taxon>
        <taxon>Pseudomonadati</taxon>
        <taxon>Pseudomonadota</taxon>
        <taxon>Gammaproteobacteria</taxon>
        <taxon>Methylococcales</taxon>
        <taxon>Methylococcaceae</taxon>
        <taxon>Methylomagnum</taxon>
    </lineage>
</organism>
<evidence type="ECO:0000256" key="2">
    <source>
        <dbReference type="ARBA" id="ARBA00001936"/>
    </source>
</evidence>
<gene>
    <name evidence="15" type="ORF">SAMN02949497_3820</name>
</gene>
<dbReference type="Gene3D" id="3.90.230.10">
    <property type="entry name" value="Creatinase/methionine aminopeptidase superfamily"/>
    <property type="match status" value="1"/>
</dbReference>
<reference evidence="15 16" key="1">
    <citation type="submission" date="2016-12" db="EMBL/GenBank/DDBJ databases">
        <authorList>
            <person name="Song W.-J."/>
            <person name="Kurnit D.M."/>
        </authorList>
    </citation>
    <scope>NUCLEOTIDE SEQUENCE [LARGE SCALE GENOMIC DNA]</scope>
    <source>
        <strain evidence="15 16">175</strain>
    </source>
</reference>
<dbReference type="NCBIfam" id="NF008131">
    <property type="entry name" value="PRK10879.1"/>
    <property type="match status" value="1"/>
</dbReference>
<accession>A0A1Y6D6G0</accession>
<evidence type="ECO:0000313" key="16">
    <source>
        <dbReference type="Proteomes" id="UP000192923"/>
    </source>
</evidence>
<dbReference type="Gene3D" id="3.40.350.10">
    <property type="entry name" value="Creatinase/prolidase N-terminal domain"/>
    <property type="match status" value="1"/>
</dbReference>
<dbReference type="SUPFAM" id="SSF55920">
    <property type="entry name" value="Creatinase/aminopeptidase"/>
    <property type="match status" value="1"/>
</dbReference>